<reference evidence="2" key="1">
    <citation type="submission" date="2018-02" db="EMBL/GenBank/DDBJ databases">
        <title>Rhizophora mucronata_Transcriptome.</title>
        <authorList>
            <person name="Meera S.P."/>
            <person name="Sreeshan A."/>
            <person name="Augustine A."/>
        </authorList>
    </citation>
    <scope>NUCLEOTIDE SEQUENCE</scope>
    <source>
        <tissue evidence="2">Leaf</tissue>
    </source>
</reference>
<dbReference type="EMBL" id="GGEC01068867">
    <property type="protein sequence ID" value="MBX49351.1"/>
    <property type="molecule type" value="Transcribed_RNA"/>
</dbReference>
<keyword evidence="1" id="KW-0812">Transmembrane</keyword>
<name>A0A2P2P3Z8_RHIMU</name>
<evidence type="ECO:0000256" key="1">
    <source>
        <dbReference type="SAM" id="Phobius"/>
    </source>
</evidence>
<protein>
    <submittedName>
        <fullName evidence="2">Uncharacterized protein</fullName>
    </submittedName>
</protein>
<keyword evidence="1" id="KW-1133">Transmembrane helix</keyword>
<sequence length="46" mass="5306">MQGRLGYQQQPCALPVLLACILNLFLHLLKQICLSAIQCRLKYYII</sequence>
<dbReference type="PROSITE" id="PS51257">
    <property type="entry name" value="PROKAR_LIPOPROTEIN"/>
    <property type="match status" value="1"/>
</dbReference>
<feature type="transmembrane region" description="Helical" evidence="1">
    <location>
        <begin position="12"/>
        <end position="29"/>
    </location>
</feature>
<dbReference type="AlphaFoldDB" id="A0A2P2P3Z8"/>
<keyword evidence="1" id="KW-0472">Membrane</keyword>
<accession>A0A2P2P3Z8</accession>
<evidence type="ECO:0000313" key="2">
    <source>
        <dbReference type="EMBL" id="MBX49351.1"/>
    </source>
</evidence>
<organism evidence="2">
    <name type="scientific">Rhizophora mucronata</name>
    <name type="common">Asiatic mangrove</name>
    <dbReference type="NCBI Taxonomy" id="61149"/>
    <lineage>
        <taxon>Eukaryota</taxon>
        <taxon>Viridiplantae</taxon>
        <taxon>Streptophyta</taxon>
        <taxon>Embryophyta</taxon>
        <taxon>Tracheophyta</taxon>
        <taxon>Spermatophyta</taxon>
        <taxon>Magnoliopsida</taxon>
        <taxon>eudicotyledons</taxon>
        <taxon>Gunneridae</taxon>
        <taxon>Pentapetalae</taxon>
        <taxon>rosids</taxon>
        <taxon>fabids</taxon>
        <taxon>Malpighiales</taxon>
        <taxon>Rhizophoraceae</taxon>
        <taxon>Rhizophora</taxon>
    </lineage>
</organism>
<proteinExistence type="predicted"/>